<comment type="caution">
    <text evidence="1">The sequence shown here is derived from an EMBL/GenBank/DDBJ whole genome shotgun (WGS) entry which is preliminary data.</text>
</comment>
<gene>
    <name evidence="1" type="ORF">NUW58_g6403</name>
</gene>
<accession>A0ACC1NTJ6</accession>
<proteinExistence type="predicted"/>
<dbReference type="Proteomes" id="UP001143856">
    <property type="component" value="Unassembled WGS sequence"/>
</dbReference>
<keyword evidence="2" id="KW-1185">Reference proteome</keyword>
<dbReference type="EMBL" id="JAPDGR010001438">
    <property type="protein sequence ID" value="KAJ2982620.1"/>
    <property type="molecule type" value="Genomic_DNA"/>
</dbReference>
<evidence type="ECO:0000313" key="2">
    <source>
        <dbReference type="Proteomes" id="UP001143856"/>
    </source>
</evidence>
<sequence length="1478" mass="164575">MSPFEASKRKAWKSTAWANVALVFVLEILLVSFLGISLAKPASSITTSTIIYEASCAKTQNLNIILHLIINLASTGLVASSNYFMQILSAPSREEIDKAHKKLKALDIGLPSLHNFRHLSRLKQMSWLVLLISSVPVHLFFNSSVFETTYQGSNWQLTISTESLVKGYPFFLPGSSLAAAGSWGPLCEGNRDAEGGLTTYACRYLDSDNTTWTIWDVTGFGNPVPLEEYSNTSSSFRVSIDTAVKSGSQWTRLSAEDCWAEYAQGKPRELYGDVIFIVKTDVSSIDGWARSEIFDLTSLGNLSQTWDPYVPPNVINSLWYSTQCSSSNFWYQIHKDGTSTCDALMGDNSRALIFSYPSAPFGVPLPPVQPQIFASQHQFRGLNLQYCLAQPSIAKCNVGLSNTALGIVIICGIIKLAACIVVLLKLDRHSLVTPGDVIESFISKPDLYTVGVGTLDVADVRQLSYYRPSQSIVGLSPSPRPWQHTKHRKLRSIMTTTDWVLSYLPFFAAVVVLLIALFVSYNSNGRSLQGAFGRSGQNLLVSVGQPGYIGSLLIANVPQLLLSIGYFQYNALCTRLCVEAEWNSYGSSYKPLRVSHPTGQQISSYRLQVPYRYGVPLLITSALLHWLLSNAIFIFISEGGYWTGTRGPLIGVASQLSLTDDDSLVALRHSPIAILSLLISVSAVVPLPLLVSFRKLKNNMVVGGSNSLVISAACHCYASKAFLSDRMRIEDHEDGDETASRDLEASARLNNVNLVDEQFSAIARSKVMWGAQATPSTSQATLPNYPRQQLEATLPMLQSNHHSHTIQAVEVALRCRGITYGTQPREASSFDRQVLTPTVRAFQCLFSPSASLTTVPRQIRVNYPGTPARRSAQLAKMVRYAPLDAARNEIRLLVLLPGEARDDLVCTLRTVSLDSVSDFDAISYVWGDLPAKLPIRVDGEVFFVTADLEAALRALRKPRKQRSVWVDAVCINQEDIQEKNTQVPQMGRIYSTARSVIAWLGSPNPNMELALSYMLIRAQKKLTSGSAHWLKLNTKAAFSRAAKRERDWALVRTLEGYCEIGMLPYWNRMWTFQEYVLPSKEPLCMLEGFTPFRLTALVGQAGSFLIREGERVLNRQSTTSDRARSWSEEEWAFATNVKNAARRIRKYACSRRNFIFHLLPQDARGAIKRVKTSPLLGLMTLTAERVCSDERDKAFALYGMAPSIQDIYPPDYTKSVKVVMLETTAYLVNHESGLFMYGVFNLRDNRLSDTTYPSWVPDFRQANGEGSNTHTWSPLVRQLALRLHKWENTPKARVTPDLTTLHLWARTLGECKVAFRFSTVVSEVLEQVRTLLQPKSSEFLENSLLNTIRKPETFIPRVARVCVAHEAYTKNHSVPEILEAFESIFKGLRVGSLSDKQMNCTGMIKVAANSLVGKSFLITPSGLFGIGLNSIKDGDVMDQFITKWQEQRLSMVLRGGELEDTDLIASIEVEEMKEFLIH</sequence>
<organism evidence="1 2">
    <name type="scientific">Xylaria curta</name>
    <dbReference type="NCBI Taxonomy" id="42375"/>
    <lineage>
        <taxon>Eukaryota</taxon>
        <taxon>Fungi</taxon>
        <taxon>Dikarya</taxon>
        <taxon>Ascomycota</taxon>
        <taxon>Pezizomycotina</taxon>
        <taxon>Sordariomycetes</taxon>
        <taxon>Xylariomycetidae</taxon>
        <taxon>Xylariales</taxon>
        <taxon>Xylariaceae</taxon>
        <taxon>Xylaria</taxon>
    </lineage>
</organism>
<protein>
    <submittedName>
        <fullName evidence="1">Uncharacterized protein</fullName>
    </submittedName>
</protein>
<name>A0ACC1NTJ6_9PEZI</name>
<evidence type="ECO:0000313" key="1">
    <source>
        <dbReference type="EMBL" id="KAJ2982620.1"/>
    </source>
</evidence>
<reference evidence="1" key="1">
    <citation type="submission" date="2022-10" db="EMBL/GenBank/DDBJ databases">
        <title>Genome Sequence of Xylaria curta.</title>
        <authorList>
            <person name="Buettner E."/>
        </authorList>
    </citation>
    <scope>NUCLEOTIDE SEQUENCE</scope>
    <source>
        <strain evidence="1">Babe10</strain>
    </source>
</reference>